<sequence>MSWSALSYGYSRGWIDNKDIFNLALERYNPSVSDDITSSILLTDAHRSDEIESILAEVMVEESNRDLLIREWACLFLSNLWDSRADTRDPFTIIDEIYAELDYPEFMAHLVTYMPSVDGWRSEDHTREENTVHLYDEWRAFIGKCERSPNESQSINY</sequence>
<evidence type="ECO:0000313" key="2">
    <source>
        <dbReference type="Proteomes" id="UP000253744"/>
    </source>
</evidence>
<dbReference type="Pfam" id="PF10004">
    <property type="entry name" value="DUF2247"/>
    <property type="match status" value="1"/>
</dbReference>
<gene>
    <name evidence="1" type="ORF">DVJ83_17510</name>
</gene>
<proteinExistence type="predicted"/>
<protein>
    <submittedName>
        <fullName evidence="1">DUF2247 family protein</fullName>
    </submittedName>
</protein>
<name>A0A345IMI5_9DEIO</name>
<dbReference type="InterPro" id="IPR016630">
    <property type="entry name" value="UCP015278"/>
</dbReference>
<dbReference type="KEGG" id="dwu:DVJ83_17510"/>
<dbReference type="EMBL" id="CP031163">
    <property type="protein sequence ID" value="AXH00908.1"/>
    <property type="molecule type" value="Genomic_DNA"/>
</dbReference>
<evidence type="ECO:0000313" key="1">
    <source>
        <dbReference type="EMBL" id="AXH00908.1"/>
    </source>
</evidence>
<accession>A0A345IMI5</accession>
<geneLocation type="plasmid" evidence="2">
    <name>pdrdi</name>
</geneLocation>
<organism evidence="1 2">
    <name type="scientific">Deinococcus wulumuqiensis</name>
    <dbReference type="NCBI Taxonomy" id="980427"/>
    <lineage>
        <taxon>Bacteria</taxon>
        <taxon>Thermotogati</taxon>
        <taxon>Deinococcota</taxon>
        <taxon>Deinococci</taxon>
        <taxon>Deinococcales</taxon>
        <taxon>Deinococcaceae</taxon>
        <taxon>Deinococcus</taxon>
    </lineage>
</organism>
<dbReference type="Proteomes" id="UP000253744">
    <property type="component" value="Plasmid pDrdI"/>
</dbReference>
<dbReference type="AlphaFoldDB" id="A0A345IMI5"/>
<keyword evidence="1" id="KW-0614">Plasmid</keyword>
<reference evidence="1 2" key="1">
    <citation type="submission" date="2018-07" db="EMBL/GenBank/DDBJ databases">
        <title>Complete Genome and Methylome Analysis of Deinococcus wulumuqiensis NEB 479.</title>
        <authorList>
            <person name="Fomenkov A."/>
            <person name="Luyten Y."/>
            <person name="Vincze T."/>
            <person name="Anton B.P."/>
            <person name="Clark T."/>
            <person name="Roberts R.J."/>
            <person name="Morgan R.D."/>
        </authorList>
    </citation>
    <scope>NUCLEOTIDE SEQUENCE [LARGE SCALE GENOMIC DNA]</scope>
    <source>
        <strain evidence="1 2">NEB 479</strain>
        <plasmid evidence="2">Plasmid pdrdi</plasmid>
    </source>
</reference>